<accession>A0A0R3Q8X8</accession>
<reference evidence="3" key="1">
    <citation type="submission" date="2017-02" db="UniProtKB">
        <authorList>
            <consortium name="WormBaseParasite"/>
        </authorList>
    </citation>
    <scope>IDENTIFICATION</scope>
</reference>
<proteinExistence type="predicted"/>
<name>A0A0R3Q8X8_9BILA</name>
<dbReference type="AlphaFoldDB" id="A0A0R3Q8X8"/>
<protein>
    <submittedName>
        <fullName evidence="1 3">Uncharacterized protein</fullName>
    </submittedName>
</protein>
<evidence type="ECO:0000313" key="3">
    <source>
        <dbReference type="WBParaSite" id="BTMF_0000278601-mRNA-1"/>
    </source>
</evidence>
<organism evidence="3">
    <name type="scientific">Brugia timori</name>
    <dbReference type="NCBI Taxonomy" id="42155"/>
    <lineage>
        <taxon>Eukaryota</taxon>
        <taxon>Metazoa</taxon>
        <taxon>Ecdysozoa</taxon>
        <taxon>Nematoda</taxon>
        <taxon>Chromadorea</taxon>
        <taxon>Rhabditida</taxon>
        <taxon>Spirurina</taxon>
        <taxon>Spiruromorpha</taxon>
        <taxon>Filarioidea</taxon>
        <taxon>Onchocercidae</taxon>
        <taxon>Brugia</taxon>
    </lineage>
</organism>
<keyword evidence="2" id="KW-1185">Reference proteome</keyword>
<reference evidence="1 2" key="2">
    <citation type="submission" date="2018-11" db="EMBL/GenBank/DDBJ databases">
        <authorList>
            <consortium name="Pathogen Informatics"/>
        </authorList>
    </citation>
    <scope>NUCLEOTIDE SEQUENCE [LARGE SCALE GENOMIC DNA]</scope>
</reference>
<evidence type="ECO:0000313" key="2">
    <source>
        <dbReference type="Proteomes" id="UP000280834"/>
    </source>
</evidence>
<dbReference type="EMBL" id="UZAG01001652">
    <property type="protein sequence ID" value="VDO11793.1"/>
    <property type="molecule type" value="Genomic_DNA"/>
</dbReference>
<gene>
    <name evidence="1" type="ORF">BTMF_LOCUS2110</name>
</gene>
<dbReference type="Proteomes" id="UP000280834">
    <property type="component" value="Unassembled WGS sequence"/>
</dbReference>
<sequence length="52" mass="6246">MFEHCLRKMLMKNKAKLKLAELKNKLNKQTFTMLYMSVEVKRVSMITKLNKL</sequence>
<dbReference type="WBParaSite" id="BTMF_0000278601-mRNA-1">
    <property type="protein sequence ID" value="BTMF_0000278601-mRNA-1"/>
    <property type="gene ID" value="BTMF_0000278601"/>
</dbReference>
<evidence type="ECO:0000313" key="1">
    <source>
        <dbReference type="EMBL" id="VDO11793.1"/>
    </source>
</evidence>